<organism evidence="10 11">
    <name type="scientific">Coprobacter secundus subsp. similis</name>
    <dbReference type="NCBI Taxonomy" id="2751153"/>
    <lineage>
        <taxon>Bacteria</taxon>
        <taxon>Pseudomonadati</taxon>
        <taxon>Bacteroidota</taxon>
        <taxon>Bacteroidia</taxon>
        <taxon>Bacteroidales</taxon>
        <taxon>Barnesiellaceae</taxon>
        <taxon>Coprobacter</taxon>
    </lineage>
</organism>
<feature type="transmembrane region" description="Helical" evidence="8">
    <location>
        <begin position="226"/>
        <end position="250"/>
    </location>
</feature>
<keyword evidence="6 8" id="KW-1133">Transmembrane helix</keyword>
<keyword evidence="7 8" id="KW-0472">Membrane</keyword>
<dbReference type="KEGG" id="copr:Cop2CBH44_00080"/>
<dbReference type="Pfam" id="PF12698">
    <property type="entry name" value="ABC2_membrane_3"/>
    <property type="match status" value="1"/>
</dbReference>
<dbReference type="InterPro" id="IPR051449">
    <property type="entry name" value="ABC-2_transporter_component"/>
</dbReference>
<dbReference type="Gene3D" id="3.40.1710.10">
    <property type="entry name" value="abc type-2 transporter like domain"/>
    <property type="match status" value="1"/>
</dbReference>
<keyword evidence="3" id="KW-0813">Transport</keyword>
<feature type="transmembrane region" description="Helical" evidence="8">
    <location>
        <begin position="344"/>
        <end position="365"/>
    </location>
</feature>
<evidence type="ECO:0000313" key="10">
    <source>
        <dbReference type="EMBL" id="BCI61655.1"/>
    </source>
</evidence>
<feature type="transmembrane region" description="Helical" evidence="8">
    <location>
        <begin position="176"/>
        <end position="199"/>
    </location>
</feature>
<protein>
    <submittedName>
        <fullName evidence="10">ABC transporter permease</fullName>
    </submittedName>
</protein>
<dbReference type="PANTHER" id="PTHR30294">
    <property type="entry name" value="MEMBRANE COMPONENT OF ABC TRANSPORTER YHHJ-RELATED"/>
    <property type="match status" value="1"/>
</dbReference>
<dbReference type="AlphaFoldDB" id="A0A7G1HPQ2"/>
<comment type="similarity">
    <text evidence="2">Belongs to the ABC-2 integral membrane protein family.</text>
</comment>
<name>A0A7G1HPQ2_9BACT</name>
<evidence type="ECO:0000256" key="8">
    <source>
        <dbReference type="SAM" id="Phobius"/>
    </source>
</evidence>
<accession>A0A7G1HPQ2</accession>
<dbReference type="InterPro" id="IPR047817">
    <property type="entry name" value="ABC2_TM_bact-type"/>
</dbReference>
<evidence type="ECO:0000259" key="9">
    <source>
        <dbReference type="PROSITE" id="PS51012"/>
    </source>
</evidence>
<sequence length="369" mass="40881">MNASILKILLKKEVSLIRRNPIIPRLIIAMPILVMLIVPLVVTLDVKNVGVAVVDNDRTELSRRMIADMDASEYLSVTGCYFNYDEAFRQIENGKADAIVTIPKDYQKDLTNGKRPELDLKANGVNATKGTLGAQYATMSVAKTVLRWQTEQGTSLPLSASATVNLYNPTLDFQNYMIPALMVVLLIIICGFLPTLNLVSEKESGTIEAMNVTPVGRFEFVLSKLIPYWVVGILVVTVGMLIGWLVYGLVPEGNIVNIYLAAILFSLVMSGLGVFIANKSATILQSIFMMFAFIIIFQLMSGLFTPIASMPRWAQYITYAIPPRYFIEIMRSVYLKGATVADLWGQYAALSGFAILFSLVAAMTYRKRV</sequence>
<reference evidence="11" key="1">
    <citation type="submission" date="2020-07" db="EMBL/GenBank/DDBJ databases">
        <title>Complete genome sequencing of Coprobacter sp. strain 2CBH44.</title>
        <authorList>
            <person name="Sakamoto M."/>
            <person name="Murakami T."/>
            <person name="Mori H."/>
        </authorList>
    </citation>
    <scope>NUCLEOTIDE SEQUENCE [LARGE SCALE GENOMIC DNA]</scope>
    <source>
        <strain evidence="11">2CBH44</strain>
    </source>
</reference>
<evidence type="ECO:0000256" key="1">
    <source>
        <dbReference type="ARBA" id="ARBA00004651"/>
    </source>
</evidence>
<keyword evidence="4" id="KW-1003">Cell membrane</keyword>
<keyword evidence="11" id="KW-1185">Reference proteome</keyword>
<dbReference type="Proteomes" id="UP000594042">
    <property type="component" value="Chromosome"/>
</dbReference>
<proteinExistence type="inferred from homology"/>
<evidence type="ECO:0000256" key="3">
    <source>
        <dbReference type="ARBA" id="ARBA00022448"/>
    </source>
</evidence>
<dbReference type="PANTHER" id="PTHR30294:SF29">
    <property type="entry name" value="MULTIDRUG ABC TRANSPORTER PERMEASE YBHS-RELATED"/>
    <property type="match status" value="1"/>
</dbReference>
<evidence type="ECO:0000256" key="7">
    <source>
        <dbReference type="ARBA" id="ARBA00023136"/>
    </source>
</evidence>
<keyword evidence="5 8" id="KW-0812">Transmembrane</keyword>
<dbReference type="GO" id="GO:0140359">
    <property type="term" value="F:ABC-type transporter activity"/>
    <property type="evidence" value="ECO:0007669"/>
    <property type="project" value="InterPro"/>
</dbReference>
<dbReference type="RefSeq" id="WP_200755259.1">
    <property type="nucleotide sequence ID" value="NZ_AP023322.1"/>
</dbReference>
<comment type="subcellular location">
    <subcellularLocation>
        <location evidence="1">Cell membrane</location>
        <topology evidence="1">Multi-pass membrane protein</topology>
    </subcellularLocation>
</comment>
<gene>
    <name evidence="10" type="ORF">Cop2CBH44_00080</name>
</gene>
<evidence type="ECO:0000256" key="4">
    <source>
        <dbReference type="ARBA" id="ARBA00022475"/>
    </source>
</evidence>
<feature type="domain" description="ABC transmembrane type-2" evidence="9">
    <location>
        <begin position="132"/>
        <end position="368"/>
    </location>
</feature>
<evidence type="ECO:0000256" key="2">
    <source>
        <dbReference type="ARBA" id="ARBA00007783"/>
    </source>
</evidence>
<dbReference type="GO" id="GO:0005886">
    <property type="term" value="C:plasma membrane"/>
    <property type="evidence" value="ECO:0007669"/>
    <property type="project" value="UniProtKB-SubCell"/>
</dbReference>
<feature type="transmembrane region" description="Helical" evidence="8">
    <location>
        <begin position="288"/>
        <end position="308"/>
    </location>
</feature>
<feature type="transmembrane region" description="Helical" evidence="8">
    <location>
        <begin position="256"/>
        <end position="276"/>
    </location>
</feature>
<evidence type="ECO:0000256" key="6">
    <source>
        <dbReference type="ARBA" id="ARBA00022989"/>
    </source>
</evidence>
<evidence type="ECO:0000313" key="11">
    <source>
        <dbReference type="Proteomes" id="UP000594042"/>
    </source>
</evidence>
<dbReference type="InterPro" id="IPR013525">
    <property type="entry name" value="ABC2_TM"/>
</dbReference>
<feature type="transmembrane region" description="Helical" evidence="8">
    <location>
        <begin position="21"/>
        <end position="42"/>
    </location>
</feature>
<dbReference type="EMBL" id="AP023322">
    <property type="protein sequence ID" value="BCI61655.1"/>
    <property type="molecule type" value="Genomic_DNA"/>
</dbReference>
<dbReference type="PROSITE" id="PS51012">
    <property type="entry name" value="ABC_TM2"/>
    <property type="match status" value="1"/>
</dbReference>
<evidence type="ECO:0000256" key="5">
    <source>
        <dbReference type="ARBA" id="ARBA00022692"/>
    </source>
</evidence>